<reference evidence="1 2" key="1">
    <citation type="journal article" date="2007" name="PLoS Genet.">
        <title>The complete genome sequence of Yersinia pseudotuberculosis IP31758, the causative agent of Far East scarlet-like fever.</title>
        <authorList>
            <person name="Eppinger M."/>
            <person name="Rosovitz M.J."/>
            <person name="Fricke W.F."/>
            <person name="Rasko D.A."/>
            <person name="Kokorina G."/>
            <person name="Fayolle C."/>
            <person name="Lindler L.E."/>
            <person name="Carniel E."/>
            <person name="Ravel J."/>
        </authorList>
    </citation>
    <scope>NUCLEOTIDE SEQUENCE [LARGE SCALE GENOMIC DNA]</scope>
    <source>
        <strain evidence="1 2">IP 31758</strain>
    </source>
</reference>
<gene>
    <name evidence="1" type="ordered locus">YpsIP31758_1988</name>
</gene>
<dbReference type="Proteomes" id="UP000002412">
    <property type="component" value="Chromosome"/>
</dbReference>
<protein>
    <submittedName>
        <fullName evidence="1">Uncharacterized protein</fullName>
    </submittedName>
</protein>
<name>A0A0U1QY41_YERP3</name>
<dbReference type="AlphaFoldDB" id="A0A0U1QY41"/>
<proteinExistence type="predicted"/>
<dbReference type="EMBL" id="CP000720">
    <property type="protein sequence ID" value="ABS47605.1"/>
    <property type="molecule type" value="Genomic_DNA"/>
</dbReference>
<sequence length="45" mass="5209">MALWVKELDSVELQSFDNITGIESCSKRAMQVWRIIDMAQDYPSC</sequence>
<dbReference type="HOGENOM" id="CLU_3207239_0_0_6"/>
<dbReference type="KEGG" id="ypi:YpsIP31758_1988"/>
<organism evidence="1 2">
    <name type="scientific">Yersinia pseudotuberculosis serotype O:1b (strain IP 31758)</name>
    <dbReference type="NCBI Taxonomy" id="349747"/>
    <lineage>
        <taxon>Bacteria</taxon>
        <taxon>Pseudomonadati</taxon>
        <taxon>Pseudomonadota</taxon>
        <taxon>Gammaproteobacteria</taxon>
        <taxon>Enterobacterales</taxon>
        <taxon>Yersiniaceae</taxon>
        <taxon>Yersinia</taxon>
    </lineage>
</organism>
<evidence type="ECO:0000313" key="1">
    <source>
        <dbReference type="EMBL" id="ABS47605.1"/>
    </source>
</evidence>
<evidence type="ECO:0000313" key="2">
    <source>
        <dbReference type="Proteomes" id="UP000002412"/>
    </source>
</evidence>
<accession>A0A0U1QY41</accession>